<dbReference type="PIRSF" id="PIRSF001112">
    <property type="entry name" value="Epoxide_hydrolase"/>
    <property type="match status" value="1"/>
</dbReference>
<dbReference type="SUPFAM" id="SSF53474">
    <property type="entry name" value="alpha/beta-Hydrolases"/>
    <property type="match status" value="1"/>
</dbReference>
<dbReference type="PANTHER" id="PTHR21661">
    <property type="entry name" value="EPOXIDE HYDROLASE 1-RELATED"/>
    <property type="match status" value="1"/>
</dbReference>
<evidence type="ECO:0000256" key="1">
    <source>
        <dbReference type="ARBA" id="ARBA00010088"/>
    </source>
</evidence>
<evidence type="ECO:0000259" key="5">
    <source>
        <dbReference type="Pfam" id="PF06441"/>
    </source>
</evidence>
<gene>
    <name evidence="6" type="ORF">B0T24DRAFT_652084</name>
</gene>
<proteinExistence type="inferred from homology"/>
<feature type="active site" description="Nucleophile" evidence="4">
    <location>
        <position position="181"/>
    </location>
</feature>
<dbReference type="GO" id="GO:0097176">
    <property type="term" value="P:epoxide metabolic process"/>
    <property type="evidence" value="ECO:0007669"/>
    <property type="project" value="TreeGrafter"/>
</dbReference>
<keyword evidence="7" id="KW-1185">Reference proteome</keyword>
<evidence type="ECO:0000256" key="2">
    <source>
        <dbReference type="ARBA" id="ARBA00022797"/>
    </source>
</evidence>
<dbReference type="Gene3D" id="3.40.50.1820">
    <property type="entry name" value="alpha/beta hydrolase"/>
    <property type="match status" value="1"/>
</dbReference>
<organism evidence="6 7">
    <name type="scientific">Lasiosphaeria ovina</name>
    <dbReference type="NCBI Taxonomy" id="92902"/>
    <lineage>
        <taxon>Eukaryota</taxon>
        <taxon>Fungi</taxon>
        <taxon>Dikarya</taxon>
        <taxon>Ascomycota</taxon>
        <taxon>Pezizomycotina</taxon>
        <taxon>Sordariomycetes</taxon>
        <taxon>Sordariomycetidae</taxon>
        <taxon>Sordariales</taxon>
        <taxon>Lasiosphaeriaceae</taxon>
        <taxon>Lasiosphaeria</taxon>
    </lineage>
</organism>
<feature type="active site" description="Proton donor" evidence="4">
    <location>
        <position position="314"/>
    </location>
</feature>
<evidence type="ECO:0000313" key="6">
    <source>
        <dbReference type="EMBL" id="KAK3366130.1"/>
    </source>
</evidence>
<comment type="caution">
    <text evidence="6">The sequence shown here is derived from an EMBL/GenBank/DDBJ whole genome shotgun (WGS) entry which is preliminary data.</text>
</comment>
<reference evidence="6" key="1">
    <citation type="journal article" date="2023" name="Mol. Phylogenet. Evol.">
        <title>Genome-scale phylogeny and comparative genomics of the fungal order Sordariales.</title>
        <authorList>
            <person name="Hensen N."/>
            <person name="Bonometti L."/>
            <person name="Westerberg I."/>
            <person name="Brannstrom I.O."/>
            <person name="Guillou S."/>
            <person name="Cros-Aarteil S."/>
            <person name="Calhoun S."/>
            <person name="Haridas S."/>
            <person name="Kuo A."/>
            <person name="Mondo S."/>
            <person name="Pangilinan J."/>
            <person name="Riley R."/>
            <person name="LaButti K."/>
            <person name="Andreopoulos B."/>
            <person name="Lipzen A."/>
            <person name="Chen C."/>
            <person name="Yan M."/>
            <person name="Daum C."/>
            <person name="Ng V."/>
            <person name="Clum A."/>
            <person name="Steindorff A."/>
            <person name="Ohm R.A."/>
            <person name="Martin F."/>
            <person name="Silar P."/>
            <person name="Natvig D.O."/>
            <person name="Lalanne C."/>
            <person name="Gautier V."/>
            <person name="Ament-Velasquez S.L."/>
            <person name="Kruys A."/>
            <person name="Hutchinson M.I."/>
            <person name="Powell A.J."/>
            <person name="Barry K."/>
            <person name="Miller A.N."/>
            <person name="Grigoriev I.V."/>
            <person name="Debuchy R."/>
            <person name="Gladieux P."/>
            <person name="Hiltunen Thoren M."/>
            <person name="Johannesson H."/>
        </authorList>
    </citation>
    <scope>NUCLEOTIDE SEQUENCE</scope>
    <source>
        <strain evidence="6">CBS 958.72</strain>
    </source>
</reference>
<keyword evidence="3 6" id="KW-0378">Hydrolase</keyword>
<dbReference type="PANTHER" id="PTHR21661:SF35">
    <property type="entry name" value="EPOXIDE HYDROLASE"/>
    <property type="match status" value="1"/>
</dbReference>
<reference evidence="6" key="2">
    <citation type="submission" date="2023-06" db="EMBL/GenBank/DDBJ databases">
        <authorList>
            <consortium name="Lawrence Berkeley National Laboratory"/>
            <person name="Haridas S."/>
            <person name="Hensen N."/>
            <person name="Bonometti L."/>
            <person name="Westerberg I."/>
            <person name="Brannstrom I.O."/>
            <person name="Guillou S."/>
            <person name="Cros-Aarteil S."/>
            <person name="Calhoun S."/>
            <person name="Kuo A."/>
            <person name="Mondo S."/>
            <person name="Pangilinan J."/>
            <person name="Riley R."/>
            <person name="Labutti K."/>
            <person name="Andreopoulos B."/>
            <person name="Lipzen A."/>
            <person name="Chen C."/>
            <person name="Yanf M."/>
            <person name="Daum C."/>
            <person name="Ng V."/>
            <person name="Clum A."/>
            <person name="Steindorff A."/>
            <person name="Ohm R."/>
            <person name="Martin F."/>
            <person name="Silar P."/>
            <person name="Natvig D."/>
            <person name="Lalanne C."/>
            <person name="Gautier V."/>
            <person name="Ament-Velasquez S.L."/>
            <person name="Kruys A."/>
            <person name="Hutchinson M.I."/>
            <person name="Powell A.J."/>
            <person name="Barry K."/>
            <person name="Miller A.N."/>
            <person name="Grigoriev I.V."/>
            <person name="Debuchy R."/>
            <person name="Gladieux P."/>
            <person name="Thoren M.H."/>
            <person name="Johannesson H."/>
        </authorList>
    </citation>
    <scope>NUCLEOTIDE SEQUENCE</scope>
    <source>
        <strain evidence="6">CBS 958.72</strain>
    </source>
</reference>
<evidence type="ECO:0000256" key="3">
    <source>
        <dbReference type="ARBA" id="ARBA00022801"/>
    </source>
</evidence>
<dbReference type="InterPro" id="IPR010497">
    <property type="entry name" value="Epoxide_hydro_N"/>
</dbReference>
<keyword evidence="2" id="KW-0058">Aromatic hydrocarbons catabolism</keyword>
<dbReference type="Pfam" id="PF06441">
    <property type="entry name" value="EHN"/>
    <property type="match status" value="1"/>
</dbReference>
<dbReference type="EMBL" id="JAULSN010000008">
    <property type="protein sequence ID" value="KAK3366130.1"/>
    <property type="molecule type" value="Genomic_DNA"/>
</dbReference>
<dbReference type="Proteomes" id="UP001287356">
    <property type="component" value="Unassembled WGS sequence"/>
</dbReference>
<evidence type="ECO:0000313" key="7">
    <source>
        <dbReference type="Proteomes" id="UP001287356"/>
    </source>
</evidence>
<dbReference type="AlphaFoldDB" id="A0AAE0JY30"/>
<protein>
    <submittedName>
        <fullName evidence="6">Alpha/Beta hydrolase protein</fullName>
    </submittedName>
</protein>
<dbReference type="GO" id="GO:0004301">
    <property type="term" value="F:epoxide hydrolase activity"/>
    <property type="evidence" value="ECO:0007669"/>
    <property type="project" value="TreeGrafter"/>
</dbReference>
<feature type="domain" description="Epoxide hydrolase N-terminal" evidence="5">
    <location>
        <begin position="5"/>
        <end position="108"/>
    </location>
</feature>
<name>A0AAE0JY30_9PEZI</name>
<accession>A0AAE0JY30</accession>
<feature type="active site" description="Proton acceptor" evidence="4">
    <location>
        <position position="369"/>
    </location>
</feature>
<dbReference type="InterPro" id="IPR016292">
    <property type="entry name" value="Epoxide_hydrolase"/>
</dbReference>
<comment type="similarity">
    <text evidence="1">Belongs to the peptidase S33 family.</text>
</comment>
<sequence>MDMSIKPFKANILAEKIDAVKKKLSLAEFPEESQLTDSWDYGAPVSHVKRLAKYWQDGFDWRAQEANLNTMPQFTTKIDMDEFGELEIHFVHKKSGKPGAIPLLFCHGSKILPLLTAPESGPAFDVVAPSVPNFGFSQGPSKPGFGIVQYATCMHRLMLRLGYGKHVLIRWRNNQLRRAGDWGFSIMRFMGILFPDHCLASHLNYVWAFPPTLRKDGLRLYLEYLKPLSARERAGVARSQWFMTEGFGYNTEQSTRPATVGLAHADSPVALLAWIYEKLHDWTDAYPWTDDEVLTWVSVYWFAAARPAAAARIYYETTHPRKDARLFAYNAPVKLGVSVFPKDLVVWPACYAKTLGPVVFQKFHDEGGHFAAHEKPRLLVEDLRAMFGKGGGAFDVARVFQGK</sequence>
<dbReference type="InterPro" id="IPR029058">
    <property type="entry name" value="AB_hydrolase_fold"/>
</dbReference>
<evidence type="ECO:0000256" key="4">
    <source>
        <dbReference type="PIRSR" id="PIRSR001112-1"/>
    </source>
</evidence>